<name>A0ABQ1YCY5_9BACT</name>
<dbReference type="Gene3D" id="3.40.50.1820">
    <property type="entry name" value="alpha/beta hydrolase"/>
    <property type="match status" value="1"/>
</dbReference>
<keyword evidence="1" id="KW-0732">Signal</keyword>
<organism evidence="2 3">
    <name type="scientific">Dyadobacter endophyticus</name>
    <dbReference type="NCBI Taxonomy" id="1749036"/>
    <lineage>
        <taxon>Bacteria</taxon>
        <taxon>Pseudomonadati</taxon>
        <taxon>Bacteroidota</taxon>
        <taxon>Cytophagia</taxon>
        <taxon>Cytophagales</taxon>
        <taxon>Spirosomataceae</taxon>
        <taxon>Dyadobacter</taxon>
    </lineage>
</organism>
<accession>A0ABQ1YCY5</accession>
<reference evidence="3" key="1">
    <citation type="journal article" date="2019" name="Int. J. Syst. Evol. Microbiol.">
        <title>The Global Catalogue of Microorganisms (GCM) 10K type strain sequencing project: providing services to taxonomists for standard genome sequencing and annotation.</title>
        <authorList>
            <consortium name="The Broad Institute Genomics Platform"/>
            <consortium name="The Broad Institute Genome Sequencing Center for Infectious Disease"/>
            <person name="Wu L."/>
            <person name="Ma J."/>
        </authorList>
    </citation>
    <scope>NUCLEOTIDE SEQUENCE [LARGE SCALE GENOMIC DNA]</scope>
    <source>
        <strain evidence="3">CGMCC 1.15288</strain>
    </source>
</reference>
<dbReference type="Proteomes" id="UP000600214">
    <property type="component" value="Unassembled WGS sequence"/>
</dbReference>
<dbReference type="EMBL" id="BMIA01000001">
    <property type="protein sequence ID" value="GGH21436.1"/>
    <property type="molecule type" value="Genomic_DNA"/>
</dbReference>
<evidence type="ECO:0000313" key="2">
    <source>
        <dbReference type="EMBL" id="GGH21436.1"/>
    </source>
</evidence>
<dbReference type="RefSeq" id="WP_188927901.1">
    <property type="nucleotide sequence ID" value="NZ_BMIA01000001.1"/>
</dbReference>
<dbReference type="SUPFAM" id="SSF53474">
    <property type="entry name" value="alpha/beta-Hydrolases"/>
    <property type="match status" value="1"/>
</dbReference>
<sequence length="363" mass="40931">MKLSKKIPTLILSLGLTVLSSVWIAGNAQGDHPAKGELVTQNLISEILKENKIGINPERNLKVYLPTGYHSSTRRYPVVYLLHNIFWNNDRMFEDGRIMELIDSAFGSGLVGEFILVAPDYRTVTTGSIYDNSPVSGRWLDYTTEEVIPLIDRKFRTIAKSESRAVIGEMMGGRGALKFAMARPDVFGLVYAMHPVATGMGELPWSYSQIDWKKIYDQKTTSPASLDGIAQIFVAVCQTYLPNPDRPPYYCDFFMQPEGNTFIPNPINMAKARRGFIIGESLDEYTDNLKKLRGLAFDWGRFDAIYAHVDSNRELSRKLQDLGITHQAEEYAGGPNENTWSQGGRFYQRVLPFLAAKMDFGEK</sequence>
<feature type="chain" id="PRO_5046810096" evidence="1">
    <location>
        <begin position="26"/>
        <end position="363"/>
    </location>
</feature>
<evidence type="ECO:0000313" key="3">
    <source>
        <dbReference type="Proteomes" id="UP000600214"/>
    </source>
</evidence>
<dbReference type="PANTHER" id="PTHR48098">
    <property type="entry name" value="ENTEROCHELIN ESTERASE-RELATED"/>
    <property type="match status" value="1"/>
</dbReference>
<dbReference type="Pfam" id="PF00756">
    <property type="entry name" value="Esterase"/>
    <property type="match status" value="1"/>
</dbReference>
<dbReference type="InterPro" id="IPR050583">
    <property type="entry name" value="Mycobacterial_A85_antigen"/>
</dbReference>
<proteinExistence type="predicted"/>
<dbReference type="InterPro" id="IPR029058">
    <property type="entry name" value="AB_hydrolase_fold"/>
</dbReference>
<evidence type="ECO:0000256" key="1">
    <source>
        <dbReference type="SAM" id="SignalP"/>
    </source>
</evidence>
<comment type="caution">
    <text evidence="2">The sequence shown here is derived from an EMBL/GenBank/DDBJ whole genome shotgun (WGS) entry which is preliminary data.</text>
</comment>
<keyword evidence="3" id="KW-1185">Reference proteome</keyword>
<feature type="signal peptide" evidence="1">
    <location>
        <begin position="1"/>
        <end position="25"/>
    </location>
</feature>
<gene>
    <name evidence="2" type="ORF">GCM10007423_02560</name>
</gene>
<dbReference type="InterPro" id="IPR000801">
    <property type="entry name" value="Esterase-like"/>
</dbReference>
<protein>
    <submittedName>
        <fullName evidence="2">Esterase</fullName>
    </submittedName>
</protein>